<protein>
    <submittedName>
        <fullName evidence="3">Uncharacterized protein</fullName>
    </submittedName>
</protein>
<proteinExistence type="inferred from homology"/>
<dbReference type="HOGENOM" id="CLU_006974_0_1_1"/>
<dbReference type="RefSeq" id="XP_007408350.1">
    <property type="nucleotide sequence ID" value="XM_007408288.1"/>
</dbReference>
<dbReference type="AlphaFoldDB" id="F4RH91"/>
<accession>F4RH91</accession>
<feature type="compositionally biased region" description="Polar residues" evidence="2">
    <location>
        <begin position="441"/>
        <end position="451"/>
    </location>
</feature>
<dbReference type="InParanoid" id="F4RH91"/>
<dbReference type="InterPro" id="IPR043129">
    <property type="entry name" value="ATPase_NBD"/>
</dbReference>
<dbReference type="VEuPathDB" id="FungiDB:MELLADRAFT_35076"/>
<dbReference type="SMART" id="SM00268">
    <property type="entry name" value="ACTIN"/>
    <property type="match status" value="1"/>
</dbReference>
<dbReference type="KEGG" id="mlr:MELLADRAFT_35076"/>
<name>F4RH91_MELLP</name>
<dbReference type="STRING" id="747676.F4RH91"/>
<dbReference type="GeneID" id="18927435"/>
<dbReference type="Gene3D" id="3.30.420.40">
    <property type="match status" value="3"/>
</dbReference>
<keyword evidence="4" id="KW-1185">Reference proteome</keyword>
<dbReference type="Gene3D" id="3.90.640.10">
    <property type="entry name" value="Actin, Chain A, domain 4"/>
    <property type="match status" value="1"/>
</dbReference>
<feature type="compositionally biased region" description="Polar residues" evidence="2">
    <location>
        <begin position="29"/>
        <end position="38"/>
    </location>
</feature>
<dbReference type="eggNOG" id="KOG0797">
    <property type="taxonomic scope" value="Eukaryota"/>
</dbReference>
<dbReference type="Pfam" id="PF00022">
    <property type="entry name" value="Actin"/>
    <property type="match status" value="1"/>
</dbReference>
<evidence type="ECO:0000313" key="4">
    <source>
        <dbReference type="Proteomes" id="UP000001072"/>
    </source>
</evidence>
<dbReference type="InterPro" id="IPR004000">
    <property type="entry name" value="Actin"/>
</dbReference>
<dbReference type="Proteomes" id="UP000001072">
    <property type="component" value="Unassembled WGS sequence"/>
</dbReference>
<dbReference type="FunCoup" id="F4RH91">
    <property type="interactions" value="553"/>
</dbReference>
<sequence>MLGGDDTALLARSPDLARHEASIARDPTSPIQGPSSLHPSGHLLPPSQNLPTDPAQRTIVIHPGSRMLRIGRASDHLPISVPNVVARRRSSATKSSPNGVCRNFEPSLEPQVVDAFNSKIGSIRAEFRSRMRQIKLRGITNGQGIAANYNADVVPLVLSEDQDPLGTIWPPVTGPEARDLYIGEDALLIADPDKHDYAIRWPIHRGALNTAEDSGYDSKNEILADIEAVWLYALSNGLGIKEQELKEYSAIFILPDLYDHFYLREMVDLMFRTVGFKQICLQQESLCACFGAGLGTACVIDIGATKTSVSCVEEGWVLPETRLQMAYGGDDITFVLSEMLRRQKFPYKDLNLNRTWDWQMMERLKEDMVVLSEGDVGLNVYTFFSRHPNAPTQKWAVRAYDEVILSPMIMFTPQIIDFGRKFQPGKPLFSKDALEDMASPHSGTPQPTLVDSSAPTRRPSPSPATGKQTTGVLPVTQNAETPSIMPNATIIEASKLPLQEAVLHSILACNSEEKCRRMAGAIIIVGGGGLIHNVAYAITTRFPLLAARYPNIGETSSIPPPRDIDPKLLAWKGVSLLCRLDAANDLWIRSSDWEVLGSKGIKDRTMFMC</sequence>
<gene>
    <name evidence="3" type="ORF">MELLADRAFT_35076</name>
</gene>
<feature type="compositionally biased region" description="Low complexity" evidence="2">
    <location>
        <begin position="452"/>
        <end position="465"/>
    </location>
</feature>
<dbReference type="CDD" id="cd10206">
    <property type="entry name" value="ASKHA_NBD_Arp8-like"/>
    <property type="match status" value="1"/>
</dbReference>
<dbReference type="OrthoDB" id="5572108at2759"/>
<comment type="similarity">
    <text evidence="1">Belongs to the actin family.</text>
</comment>
<dbReference type="SUPFAM" id="SSF53067">
    <property type="entry name" value="Actin-like ATPase domain"/>
    <property type="match status" value="2"/>
</dbReference>
<dbReference type="PANTHER" id="PTHR11937">
    <property type="entry name" value="ACTIN"/>
    <property type="match status" value="1"/>
</dbReference>
<reference evidence="4" key="1">
    <citation type="journal article" date="2011" name="Proc. Natl. Acad. Sci. U.S.A.">
        <title>Obligate biotrophy features unraveled by the genomic analysis of rust fungi.</title>
        <authorList>
            <person name="Duplessis S."/>
            <person name="Cuomo C.A."/>
            <person name="Lin Y.-C."/>
            <person name="Aerts A."/>
            <person name="Tisserant E."/>
            <person name="Veneault-Fourrey C."/>
            <person name="Joly D.L."/>
            <person name="Hacquard S."/>
            <person name="Amselem J."/>
            <person name="Cantarel B.L."/>
            <person name="Chiu R."/>
            <person name="Coutinho P.M."/>
            <person name="Feau N."/>
            <person name="Field M."/>
            <person name="Frey P."/>
            <person name="Gelhaye E."/>
            <person name="Goldberg J."/>
            <person name="Grabherr M.G."/>
            <person name="Kodira C.D."/>
            <person name="Kohler A."/>
            <person name="Kuees U."/>
            <person name="Lindquist E.A."/>
            <person name="Lucas S.M."/>
            <person name="Mago R."/>
            <person name="Mauceli E."/>
            <person name="Morin E."/>
            <person name="Murat C."/>
            <person name="Pangilinan J.L."/>
            <person name="Park R."/>
            <person name="Pearson M."/>
            <person name="Quesneville H."/>
            <person name="Rouhier N."/>
            <person name="Sakthikumar S."/>
            <person name="Salamov A.A."/>
            <person name="Schmutz J."/>
            <person name="Selles B."/>
            <person name="Shapiro H."/>
            <person name="Tanguay P."/>
            <person name="Tuskan G.A."/>
            <person name="Henrissat B."/>
            <person name="Van de Peer Y."/>
            <person name="Rouze P."/>
            <person name="Ellis J.G."/>
            <person name="Dodds P.N."/>
            <person name="Schein J.E."/>
            <person name="Zhong S."/>
            <person name="Hamelin R.C."/>
            <person name="Grigoriev I.V."/>
            <person name="Szabo L.J."/>
            <person name="Martin F."/>
        </authorList>
    </citation>
    <scope>NUCLEOTIDE SEQUENCE [LARGE SCALE GENOMIC DNA]</scope>
    <source>
        <strain evidence="4">98AG31 / pathotype 3-4-7</strain>
    </source>
</reference>
<evidence type="ECO:0000313" key="3">
    <source>
        <dbReference type="EMBL" id="EGG08152.1"/>
    </source>
</evidence>
<feature type="compositionally biased region" description="Polar residues" evidence="2">
    <location>
        <begin position="466"/>
        <end position="479"/>
    </location>
</feature>
<organism evidence="4">
    <name type="scientific">Melampsora larici-populina (strain 98AG31 / pathotype 3-4-7)</name>
    <name type="common">Poplar leaf rust fungus</name>
    <dbReference type="NCBI Taxonomy" id="747676"/>
    <lineage>
        <taxon>Eukaryota</taxon>
        <taxon>Fungi</taxon>
        <taxon>Dikarya</taxon>
        <taxon>Basidiomycota</taxon>
        <taxon>Pucciniomycotina</taxon>
        <taxon>Pucciniomycetes</taxon>
        <taxon>Pucciniales</taxon>
        <taxon>Melampsoraceae</taxon>
        <taxon>Melampsora</taxon>
    </lineage>
</organism>
<evidence type="ECO:0000256" key="2">
    <source>
        <dbReference type="SAM" id="MobiDB-lite"/>
    </source>
</evidence>
<dbReference type="EMBL" id="GL883101">
    <property type="protein sequence ID" value="EGG08152.1"/>
    <property type="molecule type" value="Genomic_DNA"/>
</dbReference>
<feature type="region of interest" description="Disordered" evidence="2">
    <location>
        <begin position="19"/>
        <end position="55"/>
    </location>
</feature>
<feature type="region of interest" description="Disordered" evidence="2">
    <location>
        <begin position="435"/>
        <end position="479"/>
    </location>
</feature>
<evidence type="ECO:0000256" key="1">
    <source>
        <dbReference type="RuleBase" id="RU000487"/>
    </source>
</evidence>